<evidence type="ECO:0000256" key="10">
    <source>
        <dbReference type="HAMAP-Rule" id="MF_01470"/>
    </source>
</evidence>
<dbReference type="NCBIfam" id="TIGR03639">
    <property type="entry name" value="cas1_NMENI"/>
    <property type="match status" value="1"/>
</dbReference>
<comment type="cofactor">
    <cofactor evidence="10">
        <name>Mg(2+)</name>
        <dbReference type="ChEBI" id="CHEBI:18420"/>
    </cofactor>
    <cofactor evidence="10">
        <name>Mn(2+)</name>
        <dbReference type="ChEBI" id="CHEBI:29035"/>
    </cofactor>
</comment>
<dbReference type="RefSeq" id="WP_117997679.1">
    <property type="nucleotide sequence ID" value="NZ_QSHL01000005.1"/>
</dbReference>
<keyword evidence="2 10" id="KW-0479">Metal-binding</keyword>
<dbReference type="GO" id="GO:0046872">
    <property type="term" value="F:metal ion binding"/>
    <property type="evidence" value="ECO:0007669"/>
    <property type="project" value="UniProtKB-UniRule"/>
</dbReference>
<keyword evidence="5 10" id="KW-0460">Magnesium</keyword>
<dbReference type="Proteomes" id="UP000265808">
    <property type="component" value="Unassembled WGS sequence"/>
</dbReference>
<dbReference type="InterPro" id="IPR019855">
    <property type="entry name" value="CRISPR-assoc_Cas1_NMENI"/>
</dbReference>
<dbReference type="GO" id="GO:0043571">
    <property type="term" value="P:maintenance of CRISPR repeat elements"/>
    <property type="evidence" value="ECO:0007669"/>
    <property type="project" value="UniProtKB-UniRule"/>
</dbReference>
<dbReference type="Gene3D" id="3.100.10.20">
    <property type="entry name" value="CRISPR-associated endonuclease Cas1, N-terminal domain"/>
    <property type="match status" value="1"/>
</dbReference>
<dbReference type="EC" id="3.1.-.-" evidence="10"/>
<dbReference type="GO" id="GO:0003677">
    <property type="term" value="F:DNA binding"/>
    <property type="evidence" value="ECO:0007669"/>
    <property type="project" value="UniProtKB-KW"/>
</dbReference>
<feature type="binding site" evidence="10">
    <location>
        <position position="202"/>
    </location>
    <ligand>
        <name>Mn(2+)</name>
        <dbReference type="ChEBI" id="CHEBI:29035"/>
    </ligand>
</feature>
<dbReference type="GO" id="GO:0016787">
    <property type="term" value="F:hydrolase activity"/>
    <property type="evidence" value="ECO:0007669"/>
    <property type="project" value="UniProtKB-KW"/>
</dbReference>
<name>A0A454HHC8_9FIRM</name>
<evidence type="ECO:0000256" key="8">
    <source>
        <dbReference type="ARBA" id="ARBA00023211"/>
    </source>
</evidence>
<evidence type="ECO:0000256" key="7">
    <source>
        <dbReference type="ARBA" id="ARBA00023125"/>
    </source>
</evidence>
<evidence type="ECO:0000256" key="5">
    <source>
        <dbReference type="ARBA" id="ARBA00022842"/>
    </source>
</evidence>
<dbReference type="InterPro" id="IPR042211">
    <property type="entry name" value="CRISPR-assoc_Cas1_N"/>
</dbReference>
<comment type="caution">
    <text evidence="11">The sequence shown here is derived from an EMBL/GenBank/DDBJ whole genome shotgun (WGS) entry which is preliminary data.</text>
</comment>
<keyword evidence="1 10" id="KW-0540">Nuclease</keyword>
<evidence type="ECO:0000256" key="4">
    <source>
        <dbReference type="ARBA" id="ARBA00022801"/>
    </source>
</evidence>
<organism evidence="11 12">
    <name type="scientific">Blautia obeum</name>
    <dbReference type="NCBI Taxonomy" id="40520"/>
    <lineage>
        <taxon>Bacteria</taxon>
        <taxon>Bacillati</taxon>
        <taxon>Bacillota</taxon>
        <taxon>Clostridia</taxon>
        <taxon>Lachnospirales</taxon>
        <taxon>Lachnospiraceae</taxon>
        <taxon>Blautia</taxon>
    </lineage>
</organism>
<evidence type="ECO:0000313" key="11">
    <source>
        <dbReference type="EMBL" id="RHC06915.1"/>
    </source>
</evidence>
<keyword evidence="3 10" id="KW-0255">Endonuclease</keyword>
<dbReference type="InterPro" id="IPR042206">
    <property type="entry name" value="CRISPR-assoc_Cas1_C"/>
</dbReference>
<keyword evidence="4 10" id="KW-0378">Hydrolase</keyword>
<dbReference type="NCBIfam" id="TIGR00287">
    <property type="entry name" value="cas1"/>
    <property type="match status" value="1"/>
</dbReference>
<gene>
    <name evidence="10 11" type="primary">cas1</name>
    <name evidence="11" type="ORF">DW859_09415</name>
</gene>
<evidence type="ECO:0000256" key="1">
    <source>
        <dbReference type="ARBA" id="ARBA00022722"/>
    </source>
</evidence>
<dbReference type="PANTHER" id="PTHR34353:SF2">
    <property type="entry name" value="CRISPR-ASSOCIATED ENDONUCLEASE CAS1 1"/>
    <property type="match status" value="1"/>
</dbReference>
<dbReference type="GO" id="GO:0004520">
    <property type="term" value="F:DNA endonuclease activity"/>
    <property type="evidence" value="ECO:0007669"/>
    <property type="project" value="InterPro"/>
</dbReference>
<dbReference type="Pfam" id="PF01867">
    <property type="entry name" value="Cas_Cas1"/>
    <property type="match status" value="1"/>
</dbReference>
<keyword evidence="8 10" id="KW-0464">Manganese</keyword>
<dbReference type="PANTHER" id="PTHR34353">
    <property type="entry name" value="CRISPR-ASSOCIATED ENDONUCLEASE CAS1 1"/>
    <property type="match status" value="1"/>
</dbReference>
<dbReference type="EMBL" id="QSHL01000005">
    <property type="protein sequence ID" value="RHC06915.1"/>
    <property type="molecule type" value="Genomic_DNA"/>
</dbReference>
<comment type="subunit">
    <text evidence="9 10">Homodimer, forms a heterotetramer with a Cas2 homodimer.</text>
</comment>
<dbReference type="Gene3D" id="1.20.120.920">
    <property type="entry name" value="CRISPR-associated endonuclease Cas1, C-terminal domain"/>
    <property type="match status" value="1"/>
</dbReference>
<dbReference type="GO" id="GO:0051607">
    <property type="term" value="P:defense response to virus"/>
    <property type="evidence" value="ECO:0007669"/>
    <property type="project" value="UniProtKB-UniRule"/>
</dbReference>
<dbReference type="InterPro" id="IPR002729">
    <property type="entry name" value="CRISPR-assoc_Cas1"/>
</dbReference>
<sequence>MSWRVVVITKRAKLDLQLGKMVVRSDETVRIVLSEISTIIIESTAVSLTTSLIAELAKRKIKVIFCDEKRNPSCELVNYYGSHDTSNKVRRQIVWKQNTKEAVWTEIVTEKIRKQKELLEALGKEEAALLASYLKEIEWNDETNREGHAAKVYFNALFGMDFTRTEDNFINAALNYGYSIILSAFTREVVANGYITQLGLFHDNMFNQFNLASDLMEPFRILVDREVTEMKLLQFEHEEKMQLVNILNHEILIDGKTQYVNNAIKIYCKSVFDALEEDDSLLIRFYGIEL</sequence>
<evidence type="ECO:0000256" key="9">
    <source>
        <dbReference type="ARBA" id="ARBA00038592"/>
    </source>
</evidence>
<evidence type="ECO:0000313" key="12">
    <source>
        <dbReference type="Proteomes" id="UP000265808"/>
    </source>
</evidence>
<keyword evidence="6 10" id="KW-0051">Antiviral defense</keyword>
<evidence type="ECO:0000256" key="2">
    <source>
        <dbReference type="ARBA" id="ARBA00022723"/>
    </source>
</evidence>
<dbReference type="InterPro" id="IPR050646">
    <property type="entry name" value="Cas1"/>
</dbReference>
<comment type="function">
    <text evidence="10">CRISPR (clustered regularly interspaced short palindromic repeat), is an adaptive immune system that provides protection against mobile genetic elements (viruses, transposable elements and conjugative plasmids). CRISPR clusters contain spacers, sequences complementary to antecedent mobile elements, and target invading nucleic acids. CRISPR clusters are transcribed and processed into CRISPR RNA (crRNA). Acts as a dsDNA endonuclease. Involved in the integration of spacer DNA into the CRISPR cassette.</text>
</comment>
<reference evidence="11 12" key="1">
    <citation type="submission" date="2018-08" db="EMBL/GenBank/DDBJ databases">
        <title>A genome reference for cultivated species of the human gut microbiota.</title>
        <authorList>
            <person name="Zou Y."/>
            <person name="Xue W."/>
            <person name="Luo G."/>
        </authorList>
    </citation>
    <scope>NUCLEOTIDE SEQUENCE [LARGE SCALE GENOMIC DNA]</scope>
    <source>
        <strain evidence="11 12">AM37-4AC</strain>
    </source>
</reference>
<evidence type="ECO:0000256" key="6">
    <source>
        <dbReference type="ARBA" id="ARBA00023118"/>
    </source>
</evidence>
<feature type="binding site" evidence="10">
    <location>
        <position position="217"/>
    </location>
    <ligand>
        <name>Mn(2+)</name>
        <dbReference type="ChEBI" id="CHEBI:29035"/>
    </ligand>
</feature>
<evidence type="ECO:0000256" key="3">
    <source>
        <dbReference type="ARBA" id="ARBA00022759"/>
    </source>
</evidence>
<dbReference type="HAMAP" id="MF_01470">
    <property type="entry name" value="Cas1"/>
    <property type="match status" value="1"/>
</dbReference>
<proteinExistence type="inferred from homology"/>
<feature type="binding site" evidence="10">
    <location>
        <position position="146"/>
    </location>
    <ligand>
        <name>Mn(2+)</name>
        <dbReference type="ChEBI" id="CHEBI:29035"/>
    </ligand>
</feature>
<keyword evidence="7 10" id="KW-0238">DNA-binding</keyword>
<accession>A0A454HHC8</accession>
<comment type="similarity">
    <text evidence="10">Belongs to the CRISPR-associated endonuclease Cas1 family.</text>
</comment>
<protein>
    <recommendedName>
        <fullName evidence="10">CRISPR-associated endonuclease Cas1</fullName>
        <ecNumber evidence="10">3.1.-.-</ecNumber>
    </recommendedName>
</protein>
<dbReference type="AlphaFoldDB" id="A0A454HHC8"/>
<dbReference type="CDD" id="cd09720">
    <property type="entry name" value="Cas1_II"/>
    <property type="match status" value="1"/>
</dbReference>